<dbReference type="Proteomes" id="UP001403385">
    <property type="component" value="Unassembled WGS sequence"/>
</dbReference>
<dbReference type="InterPro" id="IPR034660">
    <property type="entry name" value="DinB/YfiT-like"/>
</dbReference>
<dbReference type="Pfam" id="PF07606">
    <property type="entry name" value="DUF1569"/>
    <property type="match status" value="1"/>
</dbReference>
<dbReference type="AlphaFoldDB" id="A0AAW9SGE0"/>
<comment type="caution">
    <text evidence="1">The sequence shown here is derived from an EMBL/GenBank/DDBJ whole genome shotgun (WGS) entry which is preliminary data.</text>
</comment>
<evidence type="ECO:0000313" key="2">
    <source>
        <dbReference type="Proteomes" id="UP001403385"/>
    </source>
</evidence>
<dbReference type="RefSeq" id="WP_346824434.1">
    <property type="nucleotide sequence ID" value="NZ_JBDKWZ010000025.1"/>
</dbReference>
<gene>
    <name evidence="1" type="ORF">AAG747_27315</name>
</gene>
<proteinExistence type="predicted"/>
<sequence>MKTIFDTALREDLIRRIHALDETDKAQWGKMNLYQMMKHCILWDEMALAKKTFRRSLLGRLFGKVALKDFIRDDQPIKKNVPTSRGFIVKEPEGDIVGTKQKWLELIGEYENYSIPSIVHPFFGKLTPEQVGYLAYKHADHHLRQFNN</sequence>
<name>A0AAW9SGE0_9BACT</name>
<accession>A0AAW9SGE0</accession>
<keyword evidence="2" id="KW-1185">Reference proteome</keyword>
<organism evidence="1 2">
    <name type="scientific">Rapidithrix thailandica</name>
    <dbReference type="NCBI Taxonomy" id="413964"/>
    <lineage>
        <taxon>Bacteria</taxon>
        <taxon>Pseudomonadati</taxon>
        <taxon>Bacteroidota</taxon>
        <taxon>Cytophagia</taxon>
        <taxon>Cytophagales</taxon>
        <taxon>Flammeovirgaceae</taxon>
        <taxon>Rapidithrix</taxon>
    </lineage>
</organism>
<dbReference type="InterPro" id="IPR011463">
    <property type="entry name" value="DUF1569"/>
</dbReference>
<dbReference type="Gene3D" id="1.20.120.450">
    <property type="entry name" value="dinb family like domain"/>
    <property type="match status" value="1"/>
</dbReference>
<reference evidence="1 2" key="1">
    <citation type="submission" date="2024-04" db="EMBL/GenBank/DDBJ databases">
        <title>Novel genus in family Flammeovirgaceae.</title>
        <authorList>
            <person name="Nguyen T.H."/>
            <person name="Vuong T.Q."/>
            <person name="Le H."/>
            <person name="Kim S.-G."/>
        </authorList>
    </citation>
    <scope>NUCLEOTIDE SEQUENCE [LARGE SCALE GENOMIC DNA]</scope>
    <source>
        <strain evidence="1 2">JCM 23209</strain>
    </source>
</reference>
<evidence type="ECO:0000313" key="1">
    <source>
        <dbReference type="EMBL" id="MEN7551655.1"/>
    </source>
</evidence>
<protein>
    <submittedName>
        <fullName evidence="1">DUF1569 domain-containing protein</fullName>
    </submittedName>
</protein>
<dbReference type="EMBL" id="JBDKWZ010000025">
    <property type="protein sequence ID" value="MEN7551655.1"/>
    <property type="molecule type" value="Genomic_DNA"/>
</dbReference>